<evidence type="ECO:0000313" key="4">
    <source>
        <dbReference type="Proteomes" id="UP000037122"/>
    </source>
</evidence>
<organism evidence="3 4">
    <name type="scientific">Candidozyma auris</name>
    <name type="common">Yeast</name>
    <name type="synonym">Candida auris</name>
    <dbReference type="NCBI Taxonomy" id="498019"/>
    <lineage>
        <taxon>Eukaryota</taxon>
        <taxon>Fungi</taxon>
        <taxon>Dikarya</taxon>
        <taxon>Ascomycota</taxon>
        <taxon>Saccharomycotina</taxon>
        <taxon>Pichiomycetes</taxon>
        <taxon>Metschnikowiaceae</taxon>
        <taxon>Candidozyma</taxon>
    </lineage>
</organism>
<keyword evidence="2" id="KW-0812">Transmembrane</keyword>
<proteinExistence type="predicted"/>
<evidence type="ECO:0000256" key="1">
    <source>
        <dbReference type="SAM" id="MobiDB-lite"/>
    </source>
</evidence>
<dbReference type="AlphaFoldDB" id="A0A0L0NSF8"/>
<accession>A0A0L0NSF8</accession>
<dbReference type="Proteomes" id="UP000037122">
    <property type="component" value="Unassembled WGS sequence"/>
</dbReference>
<keyword evidence="2" id="KW-1133">Transmembrane helix</keyword>
<gene>
    <name evidence="3" type="ORF">QG37_06548</name>
</gene>
<keyword evidence="2" id="KW-0472">Membrane</keyword>
<feature type="transmembrane region" description="Helical" evidence="2">
    <location>
        <begin position="20"/>
        <end position="40"/>
    </location>
</feature>
<protein>
    <submittedName>
        <fullName evidence="3">Uncharacterized protein</fullName>
    </submittedName>
</protein>
<evidence type="ECO:0000313" key="3">
    <source>
        <dbReference type="EMBL" id="KND97086.1"/>
    </source>
</evidence>
<sequence>MSLLFVKELLMFFHLRHYLTFIRLLGMCLLVILVSLFLIAQMKDKFVAPSKTEKDEGESGMLSIRSKSGVT</sequence>
<reference evidence="4" key="1">
    <citation type="journal article" date="2015" name="BMC Genomics">
        <title>Draft genome of a commonly misdiagnosed multidrug resistant pathogen Candida auris.</title>
        <authorList>
            <person name="Chatterjee S."/>
            <person name="Alampalli S.V."/>
            <person name="Nageshan R.K."/>
            <person name="Chettiar S.T."/>
            <person name="Joshi S."/>
            <person name="Tatu U.S."/>
        </authorList>
    </citation>
    <scope>NUCLEOTIDE SEQUENCE [LARGE SCALE GENOMIC DNA]</scope>
    <source>
        <strain evidence="4">6684</strain>
    </source>
</reference>
<comment type="caution">
    <text evidence="3">The sequence shown here is derived from an EMBL/GenBank/DDBJ whole genome shotgun (WGS) entry which is preliminary data.</text>
</comment>
<dbReference type="EMBL" id="LGST01000045">
    <property type="protein sequence ID" value="KND97086.1"/>
    <property type="molecule type" value="Genomic_DNA"/>
</dbReference>
<feature type="region of interest" description="Disordered" evidence="1">
    <location>
        <begin position="49"/>
        <end position="71"/>
    </location>
</feature>
<name>A0A0L0NSF8_CANAR</name>
<evidence type="ECO:0000256" key="2">
    <source>
        <dbReference type="SAM" id="Phobius"/>
    </source>
</evidence>
<dbReference type="VEuPathDB" id="FungiDB:QG37_06548"/>